<protein>
    <submittedName>
        <fullName evidence="1">Uncharacterized protein</fullName>
    </submittedName>
</protein>
<accession>A0A450RTT6</accession>
<sequence>MAYSFGMPESRNVRMKAWVSKESHAKECFLFPVGLI</sequence>
<evidence type="ECO:0000313" key="1">
    <source>
        <dbReference type="EMBL" id="VFJ42498.1"/>
    </source>
</evidence>
<reference evidence="1" key="1">
    <citation type="submission" date="2019-02" db="EMBL/GenBank/DDBJ databases">
        <authorList>
            <person name="Gruber-Vodicka R. H."/>
            <person name="Seah K. B. B."/>
        </authorList>
    </citation>
    <scope>NUCLEOTIDE SEQUENCE</scope>
    <source>
        <strain evidence="1">BECK_DK161</strain>
    </source>
</reference>
<organism evidence="1">
    <name type="scientific">Candidatus Kentrum sp. DK</name>
    <dbReference type="NCBI Taxonomy" id="2126562"/>
    <lineage>
        <taxon>Bacteria</taxon>
        <taxon>Pseudomonadati</taxon>
        <taxon>Pseudomonadota</taxon>
        <taxon>Gammaproteobacteria</taxon>
        <taxon>Candidatus Kentrum</taxon>
    </lineage>
</organism>
<gene>
    <name evidence="1" type="ORF">BECKDK2373C_GA0170839_100134</name>
</gene>
<name>A0A450RTT6_9GAMM</name>
<dbReference type="AlphaFoldDB" id="A0A450RTT6"/>
<dbReference type="EMBL" id="CAADEY010000001">
    <property type="protein sequence ID" value="VFJ42498.1"/>
    <property type="molecule type" value="Genomic_DNA"/>
</dbReference>
<proteinExistence type="predicted"/>